<comment type="caution">
    <text evidence="2">The sequence shown here is derived from an EMBL/GenBank/DDBJ whole genome shotgun (WGS) entry which is preliminary data.</text>
</comment>
<organism evidence="2 3">
    <name type="scientific">Halopolyspora algeriensis</name>
    <dbReference type="NCBI Taxonomy" id="1500506"/>
    <lineage>
        <taxon>Bacteria</taxon>
        <taxon>Bacillati</taxon>
        <taxon>Actinomycetota</taxon>
        <taxon>Actinomycetes</taxon>
        <taxon>Actinomycetes incertae sedis</taxon>
        <taxon>Halopolyspora</taxon>
    </lineage>
</organism>
<protein>
    <submittedName>
        <fullName evidence="2">Uncharacterized protein</fullName>
    </submittedName>
</protein>
<dbReference type="Proteomes" id="UP000253495">
    <property type="component" value="Unassembled WGS sequence"/>
</dbReference>
<reference evidence="2 3" key="1">
    <citation type="submission" date="2018-07" db="EMBL/GenBank/DDBJ databases">
        <title>Genomic Encyclopedia of Type Strains, Phase III (KMG-III): the genomes of soil and plant-associated and newly described type strains.</title>
        <authorList>
            <person name="Whitman W."/>
        </authorList>
    </citation>
    <scope>NUCLEOTIDE SEQUENCE [LARGE SCALE GENOMIC DNA]</scope>
    <source>
        <strain evidence="2 3">CECT 8575</strain>
    </source>
</reference>
<dbReference type="AlphaFoldDB" id="A0A368VZQ0"/>
<dbReference type="RefSeq" id="WP_114452266.1">
    <property type="nucleotide sequence ID" value="NZ_QPJC01000003.1"/>
</dbReference>
<accession>A0A368VZQ0</accession>
<evidence type="ECO:0000313" key="2">
    <source>
        <dbReference type="EMBL" id="RCW45134.1"/>
    </source>
</evidence>
<proteinExistence type="predicted"/>
<feature type="region of interest" description="Disordered" evidence="1">
    <location>
        <begin position="1"/>
        <end position="20"/>
    </location>
</feature>
<name>A0A368VZQ0_9ACTN</name>
<sequence>MHTDAAFTPGERYDRDHASDGESRYGAYLRRTLAADGKPTSNPLEFAAAAWRTARPPVMSPGYVTAHPDVSATEASWDYDGRLSIRAEVITEVPRELARSLRGSWSGWGQYRPAAGAVLRFWIPIPADVLPEPVYTATAAPDTTAAKHAVDSVCTRLNAALSDVFAHLARKEVA</sequence>
<gene>
    <name evidence="2" type="ORF">DFQ14_10398</name>
</gene>
<dbReference type="OrthoDB" id="3686201at2"/>
<keyword evidence="3" id="KW-1185">Reference proteome</keyword>
<feature type="compositionally biased region" description="Basic and acidic residues" evidence="1">
    <location>
        <begin position="11"/>
        <end position="20"/>
    </location>
</feature>
<evidence type="ECO:0000313" key="3">
    <source>
        <dbReference type="Proteomes" id="UP000253495"/>
    </source>
</evidence>
<dbReference type="EMBL" id="QPJC01000003">
    <property type="protein sequence ID" value="RCW45134.1"/>
    <property type="molecule type" value="Genomic_DNA"/>
</dbReference>
<evidence type="ECO:0000256" key="1">
    <source>
        <dbReference type="SAM" id="MobiDB-lite"/>
    </source>
</evidence>